<evidence type="ECO:0000259" key="4">
    <source>
        <dbReference type="PROSITE" id="PS50405"/>
    </source>
</evidence>
<dbReference type="SFLD" id="SFLDG00358">
    <property type="entry name" value="Main_(cytGST)"/>
    <property type="match status" value="1"/>
</dbReference>
<dbReference type="EMBL" id="JAVDRF010000021">
    <property type="protein sequence ID" value="MDR6539681.1"/>
    <property type="molecule type" value="Genomic_DNA"/>
</dbReference>
<comment type="caution">
    <text evidence="5">The sequence shown here is derived from an EMBL/GenBank/DDBJ whole genome shotgun (WGS) entry which is preliminary data.</text>
</comment>
<dbReference type="InterPro" id="IPR040079">
    <property type="entry name" value="Glutathione_S-Trfase"/>
</dbReference>
<dbReference type="Gene3D" id="3.40.30.10">
    <property type="entry name" value="Glutaredoxin"/>
    <property type="match status" value="1"/>
</dbReference>
<proteinExistence type="predicted"/>
<organism evidence="5 6">
    <name type="scientific">Variovorax soli</name>
    <dbReference type="NCBI Taxonomy" id="376815"/>
    <lineage>
        <taxon>Bacteria</taxon>
        <taxon>Pseudomonadati</taxon>
        <taxon>Pseudomonadota</taxon>
        <taxon>Betaproteobacteria</taxon>
        <taxon>Burkholderiales</taxon>
        <taxon>Comamonadaceae</taxon>
        <taxon>Variovorax</taxon>
    </lineage>
</organism>
<dbReference type="RefSeq" id="WP_309907585.1">
    <property type="nucleotide sequence ID" value="NZ_JAVDRF010000021.1"/>
</dbReference>
<dbReference type="SFLD" id="SFLDS00019">
    <property type="entry name" value="Glutathione_Transferase_(cytos"/>
    <property type="match status" value="1"/>
</dbReference>
<comment type="subcellular location">
    <subcellularLocation>
        <location evidence="1">Cytoplasm</location>
    </subcellularLocation>
</comment>
<dbReference type="InterPro" id="IPR010987">
    <property type="entry name" value="Glutathione-S-Trfase_C-like"/>
</dbReference>
<dbReference type="InterPro" id="IPR036249">
    <property type="entry name" value="Thioredoxin-like_sf"/>
</dbReference>
<evidence type="ECO:0000256" key="1">
    <source>
        <dbReference type="ARBA" id="ARBA00004496"/>
    </source>
</evidence>
<protein>
    <submittedName>
        <fullName evidence="5">Glutathione S-transferase</fullName>
        <ecNumber evidence="5">2.5.1.18</ecNumber>
    </submittedName>
</protein>
<evidence type="ECO:0000256" key="2">
    <source>
        <dbReference type="ARBA" id="ARBA00022490"/>
    </source>
</evidence>
<dbReference type="PANTHER" id="PTHR43917">
    <property type="match status" value="1"/>
</dbReference>
<dbReference type="InterPro" id="IPR004045">
    <property type="entry name" value="Glutathione_S-Trfase_N"/>
</dbReference>
<evidence type="ECO:0000313" key="5">
    <source>
        <dbReference type="EMBL" id="MDR6539681.1"/>
    </source>
</evidence>
<dbReference type="Proteomes" id="UP001184230">
    <property type="component" value="Unassembled WGS sequence"/>
</dbReference>
<dbReference type="PROSITE" id="PS50404">
    <property type="entry name" value="GST_NTER"/>
    <property type="match status" value="1"/>
</dbReference>
<dbReference type="SUPFAM" id="SSF52833">
    <property type="entry name" value="Thioredoxin-like"/>
    <property type="match status" value="1"/>
</dbReference>
<keyword evidence="6" id="KW-1185">Reference proteome</keyword>
<name>A0ABU1NNV2_9BURK</name>
<dbReference type="InterPro" id="IPR036282">
    <property type="entry name" value="Glutathione-S-Trfase_C_sf"/>
</dbReference>
<dbReference type="Gene3D" id="1.20.1050.10">
    <property type="match status" value="1"/>
</dbReference>
<keyword evidence="5" id="KW-0808">Transferase</keyword>
<dbReference type="GO" id="GO:0004364">
    <property type="term" value="F:glutathione transferase activity"/>
    <property type="evidence" value="ECO:0007669"/>
    <property type="project" value="UniProtKB-EC"/>
</dbReference>
<reference evidence="5 6" key="1">
    <citation type="submission" date="2023-07" db="EMBL/GenBank/DDBJ databases">
        <title>Sorghum-associated microbial communities from plants grown in Nebraska, USA.</title>
        <authorList>
            <person name="Schachtman D."/>
        </authorList>
    </citation>
    <scope>NUCLEOTIDE SEQUENCE [LARGE SCALE GENOMIC DNA]</scope>
    <source>
        <strain evidence="5 6">DS1781</strain>
    </source>
</reference>
<dbReference type="EC" id="2.5.1.18" evidence="5"/>
<feature type="domain" description="GST N-terminal" evidence="3">
    <location>
        <begin position="1"/>
        <end position="80"/>
    </location>
</feature>
<gene>
    <name evidence="5" type="ORF">J2739_005483</name>
</gene>
<evidence type="ECO:0000259" key="3">
    <source>
        <dbReference type="PROSITE" id="PS50404"/>
    </source>
</evidence>
<dbReference type="InterPro" id="IPR051369">
    <property type="entry name" value="GST_Theta"/>
</dbReference>
<keyword evidence="2" id="KW-0963">Cytoplasm</keyword>
<feature type="domain" description="GST C-terminal" evidence="4">
    <location>
        <begin position="84"/>
        <end position="224"/>
    </location>
</feature>
<dbReference type="SUPFAM" id="SSF47616">
    <property type="entry name" value="GST C-terminal domain-like"/>
    <property type="match status" value="1"/>
</dbReference>
<sequence>MKLYYHPASTASRPVLLFAAESGIDLDLKLVDIFKGEHLQPAYRALNPNALVPMLEDDDFRLTESSAILKYLADKFDSPLYPKGLQQRARVNERMDWFNTQLSRDYCFGLVFAQLLPQHKRRSDEAQAGTVQWGQERSKVWLQVLNDHILGPGHNYVCGDAISIADHFGAGLLTLGEVIGCEFAAYPYVQGWLARIKALKSWKSVNATLDGVTAAHKGESFVTV</sequence>
<accession>A0ABU1NNV2</accession>
<evidence type="ECO:0000313" key="6">
    <source>
        <dbReference type="Proteomes" id="UP001184230"/>
    </source>
</evidence>
<dbReference type="PANTHER" id="PTHR43917:SF8">
    <property type="entry name" value="GH16740P-RELATED"/>
    <property type="match status" value="1"/>
</dbReference>
<dbReference type="PROSITE" id="PS50405">
    <property type="entry name" value="GST_CTER"/>
    <property type="match status" value="1"/>
</dbReference>
<dbReference type="Pfam" id="PF13409">
    <property type="entry name" value="GST_N_2"/>
    <property type="match status" value="1"/>
</dbReference>